<dbReference type="SUPFAM" id="SSF48371">
    <property type="entry name" value="ARM repeat"/>
    <property type="match status" value="1"/>
</dbReference>
<keyword evidence="2" id="KW-0963">Cytoplasm</keyword>
<dbReference type="PANTHER" id="PTHR45994:SF1">
    <property type="entry name" value="FI21225P1"/>
    <property type="match status" value="1"/>
</dbReference>
<dbReference type="Proteomes" id="UP000541558">
    <property type="component" value="Unassembled WGS sequence"/>
</dbReference>
<evidence type="ECO:0000256" key="2">
    <source>
        <dbReference type="ARBA" id="ARBA00022490"/>
    </source>
</evidence>
<dbReference type="InterPro" id="IPR016024">
    <property type="entry name" value="ARM-type_fold"/>
</dbReference>
<reference evidence="4 5" key="1">
    <citation type="journal article" date="2020" name="ISME J.">
        <title>Uncovering the hidden diversity of litter-decomposition mechanisms in mushroom-forming fungi.</title>
        <authorList>
            <person name="Floudas D."/>
            <person name="Bentzer J."/>
            <person name="Ahren D."/>
            <person name="Johansson T."/>
            <person name="Persson P."/>
            <person name="Tunlid A."/>
        </authorList>
    </citation>
    <scope>NUCLEOTIDE SEQUENCE [LARGE SCALE GENOMIC DNA]</scope>
    <source>
        <strain evidence="4 5">CBS 175.51</strain>
    </source>
</reference>
<name>A0A8H5BHA7_9AGAR</name>
<dbReference type="AlphaFoldDB" id="A0A8H5BHA7"/>
<evidence type="ECO:0000259" key="3">
    <source>
        <dbReference type="Pfam" id="PF11701"/>
    </source>
</evidence>
<gene>
    <name evidence="4" type="ORF">D9611_005600</name>
</gene>
<protein>
    <recommendedName>
        <fullName evidence="3">UNC-45/Cro1/She4 central domain-containing protein</fullName>
    </recommendedName>
</protein>
<dbReference type="GO" id="GO:0051879">
    <property type="term" value="F:Hsp90 protein binding"/>
    <property type="evidence" value="ECO:0007669"/>
    <property type="project" value="TreeGrafter"/>
</dbReference>
<comment type="caution">
    <text evidence="4">The sequence shown here is derived from an EMBL/GenBank/DDBJ whole genome shotgun (WGS) entry which is preliminary data.</text>
</comment>
<accession>A0A8H5BHA7</accession>
<evidence type="ECO:0000256" key="1">
    <source>
        <dbReference type="ARBA" id="ARBA00004496"/>
    </source>
</evidence>
<feature type="domain" description="UNC-45/Cro1/She4 central" evidence="3">
    <location>
        <begin position="51"/>
        <end position="195"/>
    </location>
</feature>
<keyword evidence="5" id="KW-1185">Reference proteome</keyword>
<dbReference type="GO" id="GO:0005737">
    <property type="term" value="C:cytoplasm"/>
    <property type="evidence" value="ECO:0007669"/>
    <property type="project" value="UniProtKB-SubCell"/>
</dbReference>
<evidence type="ECO:0000313" key="5">
    <source>
        <dbReference type="Proteomes" id="UP000541558"/>
    </source>
</evidence>
<dbReference type="Gene3D" id="1.25.10.10">
    <property type="entry name" value="Leucine-rich Repeat Variant"/>
    <property type="match status" value="1"/>
</dbReference>
<evidence type="ECO:0000313" key="4">
    <source>
        <dbReference type="EMBL" id="KAF5323390.1"/>
    </source>
</evidence>
<dbReference type="PANTHER" id="PTHR45994">
    <property type="entry name" value="FI21225P1"/>
    <property type="match status" value="1"/>
</dbReference>
<organism evidence="4 5">
    <name type="scientific">Ephemerocybe angulata</name>
    <dbReference type="NCBI Taxonomy" id="980116"/>
    <lineage>
        <taxon>Eukaryota</taxon>
        <taxon>Fungi</taxon>
        <taxon>Dikarya</taxon>
        <taxon>Basidiomycota</taxon>
        <taxon>Agaricomycotina</taxon>
        <taxon>Agaricomycetes</taxon>
        <taxon>Agaricomycetidae</taxon>
        <taxon>Agaricales</taxon>
        <taxon>Agaricineae</taxon>
        <taxon>Psathyrellaceae</taxon>
        <taxon>Ephemerocybe</taxon>
    </lineage>
</organism>
<dbReference type="EMBL" id="JAACJK010000166">
    <property type="protein sequence ID" value="KAF5323390.1"/>
    <property type="molecule type" value="Genomic_DNA"/>
</dbReference>
<dbReference type="InterPro" id="IPR011989">
    <property type="entry name" value="ARM-like"/>
</dbReference>
<proteinExistence type="predicted"/>
<dbReference type="Pfam" id="PF11701">
    <property type="entry name" value="UNC45-central"/>
    <property type="match status" value="1"/>
</dbReference>
<comment type="subcellular location">
    <subcellularLocation>
        <location evidence="1">Cytoplasm</location>
    </subcellularLocation>
</comment>
<dbReference type="OrthoDB" id="199930at2759"/>
<sequence length="697" mass="75456">MAEYRRLDYLQMSEPSFTADEVLANLQKSSEIPKDELKALADYFVPNSSDQAKAYLALSLLCQNTRKGTHGVQAASSTATEKLVRTLEPVILEDLGETDDTSLIRGISFLKAIFHVDAEVATTILTKDGTLEDIMDTADISKSPALELAVAHLLAEASGHKKCRAILSPAARQWLDIQSRQSKDSKLAAACGVARVKLWQGTFVDATDGEEIESPPQTTVDELATLMKGIVVSDNAGDGIVEAVEGLAYLSTDPELKEKLSKDPAFLKSLFALIPTRKSAKALSSDLGPRVNSPLLYGIVTVITNLIGYRPRLSEEQQHMQKLKNMSKVAQSKPGKAESPLDDDGHVKVRARRLIEAGLLPSLSVLPSLTDSQAVHKNVGRAFLSITEDKDHRGLVLQAGGAKALQNVIRHLSSQPTQADKDSAITDPAPLEAIQALAKLSITSSPLHVYGADVGPIYDALRPLSLLVIHTSATQLQQFEGMMALTNIASISPDFASRIANQDGLLSRVELLLFEEHTLLRRASMELICNLVSGSDMVFQKYAGDGTTTSGVKSKLQLVLAICDVEDLPTRLAASGTLAILMNSTSACKLLLELQLEKGRFIPIMTELLQPTSSGEDVADKHEDAGLIHRATICILNLLTQNEMAKVKEVGSKYEGDVISLRTKLMDLVKRREAIPLPDQILQVVVQALKVMATLSK</sequence>
<dbReference type="InterPro" id="IPR024660">
    <property type="entry name" value="UCS_central_dom"/>
</dbReference>